<evidence type="ECO:0000313" key="1">
    <source>
        <dbReference type="EMBL" id="KAA3486991.1"/>
    </source>
</evidence>
<reference evidence="2" key="1">
    <citation type="journal article" date="2019" name="Plant Biotechnol. J.">
        <title>Genome sequencing of the Australian wild diploid species Gossypium australe highlights disease resistance and delayed gland morphogenesis.</title>
        <authorList>
            <person name="Cai Y."/>
            <person name="Cai X."/>
            <person name="Wang Q."/>
            <person name="Wang P."/>
            <person name="Zhang Y."/>
            <person name="Cai C."/>
            <person name="Xu Y."/>
            <person name="Wang K."/>
            <person name="Zhou Z."/>
            <person name="Wang C."/>
            <person name="Geng S."/>
            <person name="Li B."/>
            <person name="Dong Q."/>
            <person name="Hou Y."/>
            <person name="Wang H."/>
            <person name="Ai P."/>
            <person name="Liu Z."/>
            <person name="Yi F."/>
            <person name="Sun M."/>
            <person name="An G."/>
            <person name="Cheng J."/>
            <person name="Zhang Y."/>
            <person name="Shi Q."/>
            <person name="Xie Y."/>
            <person name="Shi X."/>
            <person name="Chang Y."/>
            <person name="Huang F."/>
            <person name="Chen Y."/>
            <person name="Hong S."/>
            <person name="Mi L."/>
            <person name="Sun Q."/>
            <person name="Zhang L."/>
            <person name="Zhou B."/>
            <person name="Peng R."/>
            <person name="Zhang X."/>
            <person name="Liu F."/>
        </authorList>
    </citation>
    <scope>NUCLEOTIDE SEQUENCE [LARGE SCALE GENOMIC DNA]</scope>
    <source>
        <strain evidence="2">cv. PA1801</strain>
    </source>
</reference>
<proteinExistence type="predicted"/>
<evidence type="ECO:0000313" key="2">
    <source>
        <dbReference type="Proteomes" id="UP000325315"/>
    </source>
</evidence>
<dbReference type="PANTHER" id="PTHR48475">
    <property type="entry name" value="RIBONUCLEASE H"/>
    <property type="match status" value="1"/>
</dbReference>
<accession>A0A5B6WYD8</accession>
<name>A0A5B6WYD8_9ROSI</name>
<organism evidence="1 2">
    <name type="scientific">Gossypium australe</name>
    <dbReference type="NCBI Taxonomy" id="47621"/>
    <lineage>
        <taxon>Eukaryota</taxon>
        <taxon>Viridiplantae</taxon>
        <taxon>Streptophyta</taxon>
        <taxon>Embryophyta</taxon>
        <taxon>Tracheophyta</taxon>
        <taxon>Spermatophyta</taxon>
        <taxon>Magnoliopsida</taxon>
        <taxon>eudicotyledons</taxon>
        <taxon>Gunneridae</taxon>
        <taxon>Pentapetalae</taxon>
        <taxon>rosids</taxon>
        <taxon>malvids</taxon>
        <taxon>Malvales</taxon>
        <taxon>Malvaceae</taxon>
        <taxon>Malvoideae</taxon>
        <taxon>Gossypium</taxon>
    </lineage>
</organism>
<protein>
    <submittedName>
        <fullName evidence="1">Rve domain-containing protein/RVT_3 domain-containing protein</fullName>
    </submittedName>
</protein>
<gene>
    <name evidence="1" type="ORF">EPI10_030848</name>
</gene>
<keyword evidence="2" id="KW-1185">Reference proteome</keyword>
<dbReference type="AlphaFoldDB" id="A0A5B6WYD8"/>
<sequence>MKELAKLMQGCEGILYRKGFSHLLLWCLLTSEAEYSMKEIHERICGDHLGGRLLAQKILRQGYY</sequence>
<dbReference type="EMBL" id="SMMG02000001">
    <property type="protein sequence ID" value="KAA3486991.1"/>
    <property type="molecule type" value="Genomic_DNA"/>
</dbReference>
<comment type="caution">
    <text evidence="1">The sequence shown here is derived from an EMBL/GenBank/DDBJ whole genome shotgun (WGS) entry which is preliminary data.</text>
</comment>
<dbReference type="PANTHER" id="PTHR48475:SF2">
    <property type="entry name" value="RIBONUCLEASE H"/>
    <property type="match status" value="1"/>
</dbReference>
<dbReference type="Proteomes" id="UP000325315">
    <property type="component" value="Unassembled WGS sequence"/>
</dbReference>
<dbReference type="OrthoDB" id="1001078at2759"/>